<keyword evidence="2" id="KW-0695">RNA-directed DNA polymerase</keyword>
<comment type="caution">
    <text evidence="2">The sequence shown here is derived from an EMBL/GenBank/DDBJ whole genome shotgun (WGS) entry which is preliminary data.</text>
</comment>
<dbReference type="InterPro" id="IPR026960">
    <property type="entry name" value="RVT-Znf"/>
</dbReference>
<dbReference type="Proteomes" id="UP000694251">
    <property type="component" value="Chromosome 5"/>
</dbReference>
<accession>A0A8T2DAI7</accession>
<proteinExistence type="predicted"/>
<protein>
    <submittedName>
        <fullName evidence="2">Reverse transcriptase zinc-binding domain</fullName>
    </submittedName>
</protein>
<keyword evidence="2" id="KW-0808">Transferase</keyword>
<feature type="domain" description="Reverse transcriptase zinc-binding" evidence="1">
    <location>
        <begin position="126"/>
        <end position="208"/>
    </location>
</feature>
<dbReference type="OrthoDB" id="1744683at2759"/>
<name>A0A8T2DAI7_ARASU</name>
<sequence>MVNINSGSWIWKSICKLRPMAREFVVCKVGSGITCNFWSENWTNLGPLIHLTGDLGLRVSGLPRNASVADALRDGVWWINGSRSRNPIIQLLKNCLPLSSVVNVQVDAEDDLFMWKVGGSEASVGFSSAATWIHLNPVGEKVDWHKAIWFKGRIPKHAFISWVNIRHRLPTRDKLLSWGLHVPSLCLLCNAFDETRQHLFFDCVFAGEI</sequence>
<evidence type="ECO:0000259" key="1">
    <source>
        <dbReference type="Pfam" id="PF13966"/>
    </source>
</evidence>
<organism evidence="2 3">
    <name type="scientific">Arabidopsis suecica</name>
    <name type="common">Swedish thale-cress</name>
    <name type="synonym">Cardaminopsis suecica</name>
    <dbReference type="NCBI Taxonomy" id="45249"/>
    <lineage>
        <taxon>Eukaryota</taxon>
        <taxon>Viridiplantae</taxon>
        <taxon>Streptophyta</taxon>
        <taxon>Embryophyta</taxon>
        <taxon>Tracheophyta</taxon>
        <taxon>Spermatophyta</taxon>
        <taxon>Magnoliopsida</taxon>
        <taxon>eudicotyledons</taxon>
        <taxon>Gunneridae</taxon>
        <taxon>Pentapetalae</taxon>
        <taxon>rosids</taxon>
        <taxon>malvids</taxon>
        <taxon>Brassicales</taxon>
        <taxon>Brassicaceae</taxon>
        <taxon>Camelineae</taxon>
        <taxon>Arabidopsis</taxon>
    </lineage>
</organism>
<evidence type="ECO:0000313" key="2">
    <source>
        <dbReference type="EMBL" id="KAG7609408.1"/>
    </source>
</evidence>
<gene>
    <name evidence="2" type="ORF">ISN44_As05g015270</name>
</gene>
<dbReference type="Pfam" id="PF13966">
    <property type="entry name" value="zf-RVT"/>
    <property type="match status" value="1"/>
</dbReference>
<feature type="non-terminal residue" evidence="2">
    <location>
        <position position="209"/>
    </location>
</feature>
<dbReference type="AlphaFoldDB" id="A0A8T2DAI7"/>
<reference evidence="2 3" key="1">
    <citation type="submission" date="2020-12" db="EMBL/GenBank/DDBJ databases">
        <title>Concerted genomic and epigenomic changes stabilize Arabidopsis allopolyploids.</title>
        <authorList>
            <person name="Chen Z."/>
        </authorList>
    </citation>
    <scope>NUCLEOTIDE SEQUENCE [LARGE SCALE GENOMIC DNA]</scope>
    <source>
        <strain evidence="2">As9502</strain>
        <tissue evidence="2">Leaf</tissue>
    </source>
</reference>
<evidence type="ECO:0000313" key="3">
    <source>
        <dbReference type="Proteomes" id="UP000694251"/>
    </source>
</evidence>
<dbReference type="EMBL" id="JAEFBJ010000005">
    <property type="protein sequence ID" value="KAG7609408.1"/>
    <property type="molecule type" value="Genomic_DNA"/>
</dbReference>
<keyword evidence="3" id="KW-1185">Reference proteome</keyword>
<dbReference type="GO" id="GO:0003964">
    <property type="term" value="F:RNA-directed DNA polymerase activity"/>
    <property type="evidence" value="ECO:0007669"/>
    <property type="project" value="UniProtKB-KW"/>
</dbReference>
<keyword evidence="2" id="KW-0548">Nucleotidyltransferase</keyword>